<reference evidence="1 2" key="1">
    <citation type="journal article" date="2012" name="PLoS Pathog.">
        <title>The genome of the obligate intracellular parasite Trachipleistophora hominis: new insights into microsporidian genome dynamics and reductive evolution.</title>
        <authorList>
            <person name="Heinz E."/>
            <person name="Williams T.A."/>
            <person name="Nakjang S."/>
            <person name="Noel C.J."/>
            <person name="Swan D.C."/>
            <person name="Goldberg A.V."/>
            <person name="Harris S.R."/>
            <person name="Weinmaier T."/>
            <person name="Markert S."/>
            <person name="Becher D."/>
            <person name="Bernhardt J."/>
            <person name="Dagan T."/>
            <person name="Hacker C."/>
            <person name="Lucocq J.M."/>
            <person name="Schweder T."/>
            <person name="Rattei T."/>
            <person name="Hall N."/>
            <person name="Hirt R.P."/>
            <person name="Embley T.M."/>
        </authorList>
    </citation>
    <scope>NUCLEOTIDE SEQUENCE [LARGE SCALE GENOMIC DNA]</scope>
</reference>
<protein>
    <submittedName>
        <fullName evidence="1">Uncharacterized protein</fullName>
    </submittedName>
</protein>
<dbReference type="OrthoDB" id="10539973at2759"/>
<proteinExistence type="predicted"/>
<dbReference type="InParanoid" id="L7JW52"/>
<dbReference type="OMA" id="HATNINW"/>
<dbReference type="Proteomes" id="UP000011185">
    <property type="component" value="Unassembled WGS sequence"/>
</dbReference>
<keyword evidence="2" id="KW-1185">Reference proteome</keyword>
<accession>L7JW52</accession>
<dbReference type="VEuPathDB" id="MicrosporidiaDB:THOM_1483"/>
<sequence>MLKYLNIRLNDTFHVDYDGSHSSESSHLSIIDCLVHIRTLRKLLLNGLIISARTTRALNRLLFVEDIRLCFMIFVIPADACGEVNLWSNKVQTLCFQARNLKKVLLFAKNTRLLNLSKIIMKDELYPIDINFNSIMSVHVQKIRVFVLISGHNPMMITLIEALQDLKTLRIENSSSSFITTLFKSRLIKHRIKELVIVKSFLESIALRRLTVFTRLKSLMLISVTFVPTLNHKVFSKFKNKFTLRIIDSNINFVDFYTIQKYEKIKSFDCYSKDKKSKTN</sequence>
<evidence type="ECO:0000313" key="1">
    <source>
        <dbReference type="EMBL" id="ELQ75550.1"/>
    </source>
</evidence>
<evidence type="ECO:0000313" key="2">
    <source>
        <dbReference type="Proteomes" id="UP000011185"/>
    </source>
</evidence>
<dbReference type="HOGENOM" id="CLU_043487_0_0_1"/>
<name>L7JW52_TRAHO</name>
<organism evidence="1 2">
    <name type="scientific">Trachipleistophora hominis</name>
    <name type="common">Microsporidian parasite</name>
    <dbReference type="NCBI Taxonomy" id="72359"/>
    <lineage>
        <taxon>Eukaryota</taxon>
        <taxon>Fungi</taxon>
        <taxon>Fungi incertae sedis</taxon>
        <taxon>Microsporidia</taxon>
        <taxon>Pleistophoridae</taxon>
        <taxon>Trachipleistophora</taxon>
    </lineage>
</organism>
<dbReference type="EMBL" id="JH993943">
    <property type="protein sequence ID" value="ELQ75550.1"/>
    <property type="molecule type" value="Genomic_DNA"/>
</dbReference>
<dbReference type="AlphaFoldDB" id="L7JW52"/>
<gene>
    <name evidence="1" type="ORF">THOM_1483</name>
</gene>